<feature type="region of interest" description="Disordered" evidence="1">
    <location>
        <begin position="46"/>
        <end position="74"/>
    </location>
</feature>
<protein>
    <submittedName>
        <fullName evidence="3">Uncharacterized protein</fullName>
    </submittedName>
</protein>
<feature type="region of interest" description="Disordered" evidence="1">
    <location>
        <begin position="1"/>
        <end position="24"/>
    </location>
</feature>
<keyword evidence="2" id="KW-0472">Membrane</keyword>
<evidence type="ECO:0000313" key="3">
    <source>
        <dbReference type="EMBL" id="GAU87655.1"/>
    </source>
</evidence>
<dbReference type="Proteomes" id="UP000186922">
    <property type="component" value="Unassembled WGS sequence"/>
</dbReference>
<name>A0A1D1UGZ2_RAMVA</name>
<keyword evidence="2" id="KW-0812">Transmembrane</keyword>
<comment type="caution">
    <text evidence="3">The sequence shown here is derived from an EMBL/GenBank/DDBJ whole genome shotgun (WGS) entry which is preliminary data.</text>
</comment>
<dbReference type="EMBL" id="BDGG01000001">
    <property type="protein sequence ID" value="GAU87655.1"/>
    <property type="molecule type" value="Genomic_DNA"/>
</dbReference>
<dbReference type="AlphaFoldDB" id="A0A1D1UGZ2"/>
<feature type="transmembrane region" description="Helical" evidence="2">
    <location>
        <begin position="93"/>
        <end position="112"/>
    </location>
</feature>
<gene>
    <name evidence="3" type="primary">RvY_00470</name>
    <name evidence="3" type="synonym">RvY_00470.2</name>
    <name evidence="3" type="ORF">RvY_00470-2</name>
</gene>
<reference evidence="3 4" key="1">
    <citation type="journal article" date="2016" name="Nat. Commun.">
        <title>Extremotolerant tardigrade genome and improved radiotolerance of human cultured cells by tardigrade-unique protein.</title>
        <authorList>
            <person name="Hashimoto T."/>
            <person name="Horikawa D.D."/>
            <person name="Saito Y."/>
            <person name="Kuwahara H."/>
            <person name="Kozuka-Hata H."/>
            <person name="Shin-I T."/>
            <person name="Minakuchi Y."/>
            <person name="Ohishi K."/>
            <person name="Motoyama A."/>
            <person name="Aizu T."/>
            <person name="Enomoto A."/>
            <person name="Kondo K."/>
            <person name="Tanaka S."/>
            <person name="Hara Y."/>
            <person name="Koshikawa S."/>
            <person name="Sagara H."/>
            <person name="Miura T."/>
            <person name="Yokobori S."/>
            <person name="Miyagawa K."/>
            <person name="Suzuki Y."/>
            <person name="Kubo T."/>
            <person name="Oyama M."/>
            <person name="Kohara Y."/>
            <person name="Fujiyama A."/>
            <person name="Arakawa K."/>
            <person name="Katayama T."/>
            <person name="Toyoda A."/>
            <person name="Kunieda T."/>
        </authorList>
    </citation>
    <scope>NUCLEOTIDE SEQUENCE [LARGE SCALE GENOMIC DNA]</scope>
    <source>
        <strain evidence="3 4">YOKOZUNA-1</strain>
    </source>
</reference>
<sequence>MEHKKLTFAPQTRQAGSAMKRDPLMHPLQGQISMRQDSVALSQLSFNMGGNNRRDSSDGILDRAGPRKNSATASDKQFAASSYKCLFHTRWRLLAYLQLIVGLVTMAVNMYSK</sequence>
<proteinExistence type="predicted"/>
<organism evidence="3 4">
    <name type="scientific">Ramazzottius varieornatus</name>
    <name type="common">Water bear</name>
    <name type="synonym">Tardigrade</name>
    <dbReference type="NCBI Taxonomy" id="947166"/>
    <lineage>
        <taxon>Eukaryota</taxon>
        <taxon>Metazoa</taxon>
        <taxon>Ecdysozoa</taxon>
        <taxon>Tardigrada</taxon>
        <taxon>Eutardigrada</taxon>
        <taxon>Parachela</taxon>
        <taxon>Hypsibioidea</taxon>
        <taxon>Ramazzottiidae</taxon>
        <taxon>Ramazzottius</taxon>
    </lineage>
</organism>
<evidence type="ECO:0000256" key="1">
    <source>
        <dbReference type="SAM" id="MobiDB-lite"/>
    </source>
</evidence>
<keyword evidence="4" id="KW-1185">Reference proteome</keyword>
<evidence type="ECO:0000313" key="4">
    <source>
        <dbReference type="Proteomes" id="UP000186922"/>
    </source>
</evidence>
<feature type="compositionally biased region" description="Basic and acidic residues" evidence="1">
    <location>
        <begin position="52"/>
        <end position="65"/>
    </location>
</feature>
<evidence type="ECO:0000256" key="2">
    <source>
        <dbReference type="SAM" id="Phobius"/>
    </source>
</evidence>
<keyword evidence="2" id="KW-1133">Transmembrane helix</keyword>
<accession>A0A1D1UGZ2</accession>